<feature type="region of interest" description="Disordered" evidence="3">
    <location>
        <begin position="217"/>
        <end position="276"/>
    </location>
</feature>
<dbReference type="AlphaFoldDB" id="A0AAN8UJM7"/>
<dbReference type="PANTHER" id="PTHR47935">
    <property type="entry name" value="PENTATRICOPEPTIDE REPEAT-CONTAINING PROTEIN MRL1, CHLOROPLASTIC"/>
    <property type="match status" value="1"/>
</dbReference>
<dbReference type="PANTHER" id="PTHR47935:SF1">
    <property type="entry name" value="PENTATRICOPEPTIDE REPEAT-CONTAINING PROTEIN MRL1, CHLOROPLASTIC"/>
    <property type="match status" value="1"/>
</dbReference>
<feature type="repeat" description="PPR" evidence="2">
    <location>
        <begin position="519"/>
        <end position="553"/>
    </location>
</feature>
<dbReference type="FunFam" id="1.25.40.10:FF:000678">
    <property type="entry name" value="Pentatricopeptide repeat-containing protein MRL1 chloroplastic"/>
    <property type="match status" value="1"/>
</dbReference>
<dbReference type="Pfam" id="PF17177">
    <property type="entry name" value="PPR_long"/>
    <property type="match status" value="1"/>
</dbReference>
<feature type="compositionally biased region" description="Basic and acidic residues" evidence="3">
    <location>
        <begin position="225"/>
        <end position="258"/>
    </location>
</feature>
<dbReference type="EMBL" id="JBAMMX010000024">
    <property type="protein sequence ID" value="KAK6916660.1"/>
    <property type="molecule type" value="Genomic_DNA"/>
</dbReference>
<evidence type="ECO:0000256" key="1">
    <source>
        <dbReference type="ARBA" id="ARBA00022737"/>
    </source>
</evidence>
<dbReference type="InterPro" id="IPR002885">
    <property type="entry name" value="PPR_rpt"/>
</dbReference>
<feature type="repeat" description="PPR" evidence="2">
    <location>
        <begin position="378"/>
        <end position="412"/>
    </location>
</feature>
<feature type="repeat" description="PPR" evidence="2">
    <location>
        <begin position="624"/>
        <end position="658"/>
    </location>
</feature>
<name>A0AAN8UJM7_9MAGN</name>
<keyword evidence="1" id="KW-0677">Repeat</keyword>
<reference evidence="5 6" key="1">
    <citation type="submission" date="2023-12" db="EMBL/GenBank/DDBJ databases">
        <title>A high-quality genome assembly for Dillenia turbinata (Dilleniales).</title>
        <authorList>
            <person name="Chanderbali A."/>
        </authorList>
    </citation>
    <scope>NUCLEOTIDE SEQUENCE [LARGE SCALE GENOMIC DNA]</scope>
    <source>
        <strain evidence="5">LSX21</strain>
        <tissue evidence="5">Leaf</tissue>
    </source>
</reference>
<dbReference type="PROSITE" id="PS51375">
    <property type="entry name" value="PPR"/>
    <property type="match status" value="6"/>
</dbReference>
<accession>A0AAN8UJM7</accession>
<feature type="repeat" description="PPR" evidence="2">
    <location>
        <begin position="589"/>
        <end position="623"/>
    </location>
</feature>
<dbReference type="FunFam" id="1.25.40.10:FF:000542">
    <property type="entry name" value="Pentatricopeptide repeat-containing protein MRL1, chloroplastic isoform X1"/>
    <property type="match status" value="1"/>
</dbReference>
<protein>
    <submittedName>
        <fullName evidence="5">Pentacotripeptide-repeat region of PRORP</fullName>
    </submittedName>
</protein>
<evidence type="ECO:0000313" key="5">
    <source>
        <dbReference type="EMBL" id="KAK6916660.1"/>
    </source>
</evidence>
<keyword evidence="6" id="KW-1185">Reference proteome</keyword>
<evidence type="ECO:0000256" key="2">
    <source>
        <dbReference type="PROSITE-ProRule" id="PRU00708"/>
    </source>
</evidence>
<feature type="repeat" description="PPR" evidence="2">
    <location>
        <begin position="413"/>
        <end position="443"/>
    </location>
</feature>
<feature type="repeat" description="PPR" evidence="2">
    <location>
        <begin position="447"/>
        <end position="481"/>
    </location>
</feature>
<organism evidence="5 6">
    <name type="scientific">Dillenia turbinata</name>
    <dbReference type="NCBI Taxonomy" id="194707"/>
    <lineage>
        <taxon>Eukaryota</taxon>
        <taxon>Viridiplantae</taxon>
        <taxon>Streptophyta</taxon>
        <taxon>Embryophyta</taxon>
        <taxon>Tracheophyta</taxon>
        <taxon>Spermatophyta</taxon>
        <taxon>Magnoliopsida</taxon>
        <taxon>eudicotyledons</taxon>
        <taxon>Gunneridae</taxon>
        <taxon>Pentapetalae</taxon>
        <taxon>Dilleniales</taxon>
        <taxon>Dilleniaceae</taxon>
        <taxon>Dillenia</taxon>
    </lineage>
</organism>
<evidence type="ECO:0000259" key="4">
    <source>
        <dbReference type="Pfam" id="PF17177"/>
    </source>
</evidence>
<dbReference type="InterPro" id="IPR053303">
    <property type="entry name" value="Chloroplast_PPR"/>
</dbReference>
<dbReference type="Gene3D" id="1.25.40.10">
    <property type="entry name" value="Tetratricopeptide repeat domain"/>
    <property type="match status" value="3"/>
</dbReference>
<comment type="caution">
    <text evidence="5">The sequence shown here is derived from an EMBL/GenBank/DDBJ whole genome shotgun (WGS) entry which is preliminary data.</text>
</comment>
<sequence length="958" mass="105364">MLLIEELGESDHASGSIKAPVQLKETASMDEQELRNVPQEQPTSVFTISDKFSHLEESEVVGTSLPSYVPFNSETLGSVNIEAGKGEVELESHHSEFELPNLTVENDFSVYAASNDASQCAGKENMVNYEHTTSIACQIYGNILQDSVREGLYTFFETKQSAMQSIENGNAIKSSASKALISEANSITSLRKYATVNGVELLAKSFRHPAVINSKVAGDHSPQACHKEGSVPRRQESGDSRNKQRNLERRMKPQDRHRTSLGVPLPNGKHVRGKNLPSAYQSAYNRLLKSGRLNDCIELLEELERMNLLDMNRVYHARFFEICRTQKAIKEAFRFCQLIPNPTLSTFNMLTSVCAHSQDSEGAFQALRLAQEAGLKADCKLYTTLISTCAKSGKVDAMFEVFHEMVNAKVEPNVHTYGALIDGCARAGQVAKAFGAYGIMRSKVKPDRVVFNALITACGQSGAVDRAFDVLAEMRAETQPIDPDHVTVGALIKACSNACQIDRAQEVYKMIHEYNIKGTPEVYTIAVNSCSQTGDWEFACSVYNDMKRKGVAPDEMFLSALIDVAGHSGKLDSAFEVLQEARNQGIRVGIMTYSSLMGACSKAKNWKSALELYDEIKSMNLKPTVSTMNALITALCDGDQLQKAVEVLQEMKRVGLSPNVVTYSILLVATEKNDDLEVGLKLLSQAKKDSVTPNTVMSRCLTGMCMRRYEKACTMGERVMSSSSGTPLALKVYRETIVSGVIPTEEIFSHVLGCLRLPQDASLRTRFVEDLGGGANTSSHQPSLLDGFGEYDSRAFSLFEGAASLGIVPSVSFKDGPIVIDARQLHIYTAEVYLLTVLKGLKHRLAAGAKLPNITVLLPIEKTQILSPTGEKTINLAGRLSQRVAALLRRLRLPYQGNESYGKIRINGLAVKRWFQPKPKLAFPFSGKPTEMSLSQLHLGKGIIHQQRNIRMGNLSLE</sequence>
<evidence type="ECO:0000256" key="3">
    <source>
        <dbReference type="SAM" id="MobiDB-lite"/>
    </source>
</evidence>
<proteinExistence type="predicted"/>
<dbReference type="FunFam" id="1.25.40.10:FF:002179">
    <property type="entry name" value="Pentatricopeptide repeat-containing protein MRL1, chloroplastic"/>
    <property type="match status" value="1"/>
</dbReference>
<dbReference type="InterPro" id="IPR033443">
    <property type="entry name" value="PROP1-like_PPR_dom"/>
</dbReference>
<feature type="domain" description="PROP1-like PPR" evidence="4">
    <location>
        <begin position="522"/>
        <end position="672"/>
    </location>
</feature>
<dbReference type="InterPro" id="IPR011990">
    <property type="entry name" value="TPR-like_helical_dom_sf"/>
</dbReference>
<evidence type="ECO:0000313" key="6">
    <source>
        <dbReference type="Proteomes" id="UP001370490"/>
    </source>
</evidence>
<dbReference type="Proteomes" id="UP001370490">
    <property type="component" value="Unassembled WGS sequence"/>
</dbReference>
<dbReference type="NCBIfam" id="TIGR00756">
    <property type="entry name" value="PPR"/>
    <property type="match status" value="6"/>
</dbReference>
<dbReference type="Pfam" id="PF13041">
    <property type="entry name" value="PPR_2"/>
    <property type="match status" value="2"/>
</dbReference>
<gene>
    <name evidence="5" type="ORF">RJ641_019521</name>
</gene>